<gene>
    <name evidence="2" type="ORF">DEBURN_LOCUS170</name>
</gene>
<dbReference type="InterPro" id="IPR001810">
    <property type="entry name" value="F-box_dom"/>
</dbReference>
<comment type="caution">
    <text evidence="2">The sequence shown here is derived from an EMBL/GenBank/DDBJ whole genome shotgun (WGS) entry which is preliminary data.</text>
</comment>
<dbReference type="Pfam" id="PF00646">
    <property type="entry name" value="F-box"/>
    <property type="match status" value="1"/>
</dbReference>
<dbReference type="OrthoDB" id="2322499at2759"/>
<accession>A0A9N8V0N6</accession>
<evidence type="ECO:0000313" key="3">
    <source>
        <dbReference type="Proteomes" id="UP000789706"/>
    </source>
</evidence>
<dbReference type="EMBL" id="CAJVPK010000005">
    <property type="protein sequence ID" value="CAG8432843.1"/>
    <property type="molecule type" value="Genomic_DNA"/>
</dbReference>
<proteinExistence type="predicted"/>
<dbReference type="SUPFAM" id="SSF81383">
    <property type="entry name" value="F-box domain"/>
    <property type="match status" value="1"/>
</dbReference>
<name>A0A9N8V0N6_9GLOM</name>
<dbReference type="PROSITE" id="PS50181">
    <property type="entry name" value="FBOX"/>
    <property type="match status" value="1"/>
</dbReference>
<evidence type="ECO:0000313" key="2">
    <source>
        <dbReference type="EMBL" id="CAG8432843.1"/>
    </source>
</evidence>
<evidence type="ECO:0000259" key="1">
    <source>
        <dbReference type="PROSITE" id="PS50181"/>
    </source>
</evidence>
<dbReference type="AlphaFoldDB" id="A0A9N8V0N6"/>
<dbReference type="InterPro" id="IPR036047">
    <property type="entry name" value="F-box-like_dom_sf"/>
</dbReference>
<reference evidence="2" key="1">
    <citation type="submission" date="2021-06" db="EMBL/GenBank/DDBJ databases">
        <authorList>
            <person name="Kallberg Y."/>
            <person name="Tangrot J."/>
            <person name="Rosling A."/>
        </authorList>
    </citation>
    <scope>NUCLEOTIDE SEQUENCE</scope>
    <source>
        <strain evidence="2">AZ414A</strain>
    </source>
</reference>
<organism evidence="2 3">
    <name type="scientific">Diversispora eburnea</name>
    <dbReference type="NCBI Taxonomy" id="1213867"/>
    <lineage>
        <taxon>Eukaryota</taxon>
        <taxon>Fungi</taxon>
        <taxon>Fungi incertae sedis</taxon>
        <taxon>Mucoromycota</taxon>
        <taxon>Glomeromycotina</taxon>
        <taxon>Glomeromycetes</taxon>
        <taxon>Diversisporales</taxon>
        <taxon>Diversisporaceae</taxon>
        <taxon>Diversispora</taxon>
    </lineage>
</organism>
<dbReference type="CDD" id="cd09917">
    <property type="entry name" value="F-box_SF"/>
    <property type="match status" value="1"/>
</dbReference>
<sequence>MSITHYQHNTSTKSKGIILDIPVEVYTDICKYIPPIDLVTLSLVCKKFRRWLIAPSNFGTEQIWRTSRTNFLSSIRTPPPGISEQCYTILHLIELGCQFCGAGKVDPRGELPTESPVKIYWTFRVQDESVLDFALSGLPFLVRINRPYIYWKKDVEDALREFESMDKKDIFNWQAENLLKLRQKNLITSYCNNVARNEPWEKYHKKVKLRTVIQQLSMIVPNDAKRKFQEVEVELRRCPTYKKYAICPKAASAMKLFNEHHWNKFQEIIHHEYNERREYAILRARQYDLFLKVYSLIPSKYSMNDSIVQYLCHCPSFKKPPLYSWDNNFLDTKFIPQLAREAREIANKRNHPPPITTTSGAQKIGLSGRCVFLCKLCVDDDEIDKKNLRTSLYKNVRMHLHNFHGVKNIKDKKMIMTDFLEVGKQYLKRDSPIVCFFLPLSRKTIFET</sequence>
<protein>
    <submittedName>
        <fullName evidence="2">7331_t:CDS:1</fullName>
    </submittedName>
</protein>
<dbReference type="Proteomes" id="UP000789706">
    <property type="component" value="Unassembled WGS sequence"/>
</dbReference>
<feature type="domain" description="F-box" evidence="1">
    <location>
        <begin position="15"/>
        <end position="67"/>
    </location>
</feature>
<keyword evidence="3" id="KW-1185">Reference proteome</keyword>